<feature type="region of interest" description="Disordered" evidence="1">
    <location>
        <begin position="392"/>
        <end position="421"/>
    </location>
</feature>
<dbReference type="Proteomes" id="UP001159363">
    <property type="component" value="Chromosome 10"/>
</dbReference>
<keyword evidence="3" id="KW-1185">Reference proteome</keyword>
<evidence type="ECO:0000313" key="2">
    <source>
        <dbReference type="EMBL" id="KAJ8872336.1"/>
    </source>
</evidence>
<accession>A0ABQ9GJY2</accession>
<organism evidence="2 3">
    <name type="scientific">Dryococelus australis</name>
    <dbReference type="NCBI Taxonomy" id="614101"/>
    <lineage>
        <taxon>Eukaryota</taxon>
        <taxon>Metazoa</taxon>
        <taxon>Ecdysozoa</taxon>
        <taxon>Arthropoda</taxon>
        <taxon>Hexapoda</taxon>
        <taxon>Insecta</taxon>
        <taxon>Pterygota</taxon>
        <taxon>Neoptera</taxon>
        <taxon>Polyneoptera</taxon>
        <taxon>Phasmatodea</taxon>
        <taxon>Verophasmatodea</taxon>
        <taxon>Anareolatae</taxon>
        <taxon>Phasmatidae</taxon>
        <taxon>Eurycanthinae</taxon>
        <taxon>Dryococelus</taxon>
    </lineage>
</organism>
<feature type="compositionally biased region" description="Basic and acidic residues" evidence="1">
    <location>
        <begin position="412"/>
        <end position="421"/>
    </location>
</feature>
<proteinExistence type="predicted"/>
<feature type="region of interest" description="Disordered" evidence="1">
    <location>
        <begin position="463"/>
        <end position="493"/>
    </location>
</feature>
<sequence>MQPAPRRGRTAVDRTRPAPNSFPFSLPGNKKGQTKGGEAPTLRCPLEELRRELDYEETSRVILKEFVVGRLRGGSHLPPPLRRTPPLISFSPPFVELLPLSTSLLSYTEVSARLQLFCAFESSKRVINKRVCFSLTASLVASTHRCAVFLSMIRNERDFDRAWGPRLLASQLRRTGSDSRRGCPADFRMWEPCRTIPLFGEFSRESPVSSILTSIHPYRLSRDAHRASGLPKRASRRREATHRSIQGEATSSETFWKHANVCESAASIQRRRRHEARSYKLFMCSLYREQPLSEPTQDGATEGAPRIAVAEMTRRAAFSNNKAKTSEAQGDLGQPSCCYGKQIPAVCKSGEMAALGAVLSETPEALPPWTACREDHPCRAAGSTADEQAVETASPLTSPPRGQAPLPVRATKARETRDTRHGELKLPQREIFASSIFACINTIGRQRHFVRISKQSIWSGKKREIPEKNPPTSGIVRHDSHLRESRGGPGRGFEPGLPLWEAITNTSCRRPYVEATCLSGAVRSNEWTAVEATCLSGAVRSNAWTAVEATCPSGAVRSNEWTAVEATCLSGAVRSNAWTAVEATCPSGAVRSNEWTAVEATCLSGAVRSNEWTAVEATCLSGAVRSNAWTAVEATCPSGAVRSNAWTTVGAVRSNEWTAVEATCLSGAVRSNAWMAVEGNESPGVRRRSDKTELGVALQRGEVWEEGDVSEPETSAVPGLCALPEVYNDGRRHLSRSLSHPADTRGQDGLRCRGGLVLLTAGKGKGGGATHPFLLRQTPPQYDATLLGDPVRDYNFVTNNTIEVNVVSLDRVNHYDTSTTLRWRCVRGRRGWGPAATGGNFERGRKISLEVLASRTQALSAILVGTDGCHIGWCSLPSQYVSQPGFEVMLDVLPPPRHP</sequence>
<feature type="region of interest" description="Disordered" evidence="1">
    <location>
        <begin position="226"/>
        <end position="249"/>
    </location>
</feature>
<feature type="compositionally biased region" description="Basic and acidic residues" evidence="1">
    <location>
        <begin position="476"/>
        <end position="486"/>
    </location>
</feature>
<evidence type="ECO:0000256" key="1">
    <source>
        <dbReference type="SAM" id="MobiDB-lite"/>
    </source>
</evidence>
<protein>
    <submittedName>
        <fullName evidence="2">Uncharacterized protein</fullName>
    </submittedName>
</protein>
<feature type="region of interest" description="Disordered" evidence="1">
    <location>
        <begin position="1"/>
        <end position="42"/>
    </location>
</feature>
<name>A0ABQ9GJY2_9NEOP</name>
<dbReference type="EMBL" id="JARBHB010000011">
    <property type="protein sequence ID" value="KAJ8872336.1"/>
    <property type="molecule type" value="Genomic_DNA"/>
</dbReference>
<gene>
    <name evidence="2" type="ORF">PR048_025940</name>
</gene>
<dbReference type="PROSITE" id="PS50231">
    <property type="entry name" value="RICIN_B_LECTIN"/>
    <property type="match status" value="1"/>
</dbReference>
<reference evidence="2 3" key="1">
    <citation type="submission" date="2023-02" db="EMBL/GenBank/DDBJ databases">
        <title>LHISI_Scaffold_Assembly.</title>
        <authorList>
            <person name="Stuart O.P."/>
            <person name="Cleave R."/>
            <person name="Magrath M.J.L."/>
            <person name="Mikheyev A.S."/>
        </authorList>
    </citation>
    <scope>NUCLEOTIDE SEQUENCE [LARGE SCALE GENOMIC DNA]</scope>
    <source>
        <strain evidence="2">Daus_M_001</strain>
        <tissue evidence="2">Leg muscle</tissue>
    </source>
</reference>
<evidence type="ECO:0000313" key="3">
    <source>
        <dbReference type="Proteomes" id="UP001159363"/>
    </source>
</evidence>
<comment type="caution">
    <text evidence="2">The sequence shown here is derived from an EMBL/GenBank/DDBJ whole genome shotgun (WGS) entry which is preliminary data.</text>
</comment>